<evidence type="ECO:0000256" key="14">
    <source>
        <dbReference type="SAM" id="Phobius"/>
    </source>
</evidence>
<evidence type="ECO:0000256" key="11">
    <source>
        <dbReference type="ARBA" id="ARBA00023157"/>
    </source>
</evidence>
<dbReference type="Pfam" id="PF20684">
    <property type="entry name" value="Fung_rhodopsin"/>
    <property type="match status" value="1"/>
</dbReference>
<feature type="transmembrane region" description="Helical" evidence="14">
    <location>
        <begin position="216"/>
        <end position="241"/>
    </location>
</feature>
<feature type="domain" description="Rhodopsin" evidence="16">
    <location>
        <begin position="160"/>
        <end position="399"/>
    </location>
</feature>
<reference evidence="17" key="1">
    <citation type="submission" date="2021-12" db="EMBL/GenBank/DDBJ databases">
        <title>Comparative genomics, transcriptomics and evolutionary studies reveal genomic signatures of adaptation to plant cell wall in hemibiotrophic fungi.</title>
        <authorList>
            <consortium name="DOE Joint Genome Institute"/>
            <person name="Baroncelli R."/>
            <person name="Diaz J.F."/>
            <person name="Benocci T."/>
            <person name="Peng M."/>
            <person name="Battaglia E."/>
            <person name="Haridas S."/>
            <person name="Andreopoulos W."/>
            <person name="Labutti K."/>
            <person name="Pangilinan J."/>
            <person name="Floch G.L."/>
            <person name="Makela M.R."/>
            <person name="Henrissat B."/>
            <person name="Grigoriev I.V."/>
            <person name="Crouch J.A."/>
            <person name="De Vries R.P."/>
            <person name="Sukno S.A."/>
            <person name="Thon M.R."/>
        </authorList>
    </citation>
    <scope>NUCLEOTIDE SEQUENCE</scope>
    <source>
        <strain evidence="17">CBS 112980</strain>
    </source>
</reference>
<dbReference type="InterPro" id="IPR052337">
    <property type="entry name" value="SAT4-like"/>
</dbReference>
<dbReference type="Pfam" id="PF05730">
    <property type="entry name" value="CFEM"/>
    <property type="match status" value="1"/>
</dbReference>
<dbReference type="GeneID" id="85386109"/>
<dbReference type="AlphaFoldDB" id="A0AAD9D2V0"/>
<keyword evidence="18" id="KW-1185">Reference proteome</keyword>
<evidence type="ECO:0000259" key="16">
    <source>
        <dbReference type="Pfam" id="PF20684"/>
    </source>
</evidence>
<comment type="similarity">
    <text evidence="4">Belongs to the RBT5 family.</text>
</comment>
<comment type="similarity">
    <text evidence="13">Belongs to the SAT4 family.</text>
</comment>
<feature type="transmembrane region" description="Helical" evidence="14">
    <location>
        <begin position="375"/>
        <end position="394"/>
    </location>
</feature>
<evidence type="ECO:0000259" key="15">
    <source>
        <dbReference type="Pfam" id="PF05730"/>
    </source>
</evidence>
<evidence type="ECO:0000313" key="17">
    <source>
        <dbReference type="EMBL" id="KAK1731035.1"/>
    </source>
</evidence>
<evidence type="ECO:0000256" key="5">
    <source>
        <dbReference type="ARBA" id="ARBA00022525"/>
    </source>
</evidence>
<dbReference type="Proteomes" id="UP001244207">
    <property type="component" value="Unassembled WGS sequence"/>
</dbReference>
<evidence type="ECO:0000256" key="6">
    <source>
        <dbReference type="ARBA" id="ARBA00022622"/>
    </source>
</evidence>
<evidence type="ECO:0000256" key="1">
    <source>
        <dbReference type="ARBA" id="ARBA00004141"/>
    </source>
</evidence>
<keyword evidence="5" id="KW-0964">Secreted</keyword>
<feature type="transmembrane region" description="Helical" evidence="14">
    <location>
        <begin position="175"/>
        <end position="196"/>
    </location>
</feature>
<feature type="transmembrane region" description="Helical" evidence="14">
    <location>
        <begin position="337"/>
        <end position="355"/>
    </location>
</feature>
<evidence type="ECO:0000256" key="2">
    <source>
        <dbReference type="ARBA" id="ARBA00004589"/>
    </source>
</evidence>
<gene>
    <name evidence="17" type="ORF">BDZ83DRAFT_294832</name>
</gene>
<evidence type="ECO:0000256" key="10">
    <source>
        <dbReference type="ARBA" id="ARBA00023136"/>
    </source>
</evidence>
<dbReference type="PANTHER" id="PTHR33048">
    <property type="entry name" value="PTH11-LIKE INTEGRAL MEMBRANE PROTEIN (AFU_ORTHOLOGUE AFUA_5G11245)"/>
    <property type="match status" value="1"/>
</dbReference>
<comment type="subcellular location">
    <subcellularLocation>
        <location evidence="2">Membrane</location>
        <topology evidence="2">Lipid-anchor</topology>
        <topology evidence="2">GPI-anchor</topology>
    </subcellularLocation>
    <subcellularLocation>
        <location evidence="1">Membrane</location>
        <topology evidence="1">Multi-pass membrane protein</topology>
    </subcellularLocation>
    <subcellularLocation>
        <location evidence="3">Secreted</location>
    </subcellularLocation>
</comment>
<keyword evidence="6" id="KW-0325">Glycoprotein</keyword>
<comment type="caution">
    <text evidence="17">The sequence shown here is derived from an EMBL/GenBank/DDBJ whole genome shotgun (WGS) entry which is preliminary data.</text>
</comment>
<dbReference type="EMBL" id="JAHMHS010000004">
    <property type="protein sequence ID" value="KAK1731035.1"/>
    <property type="molecule type" value="Genomic_DNA"/>
</dbReference>
<feature type="transmembrane region" description="Helical" evidence="14">
    <location>
        <begin position="144"/>
        <end position="163"/>
    </location>
</feature>
<protein>
    <recommendedName>
        <fullName evidence="19">Extracellular membrane protein CFEM domain-containing protein</fullName>
    </recommendedName>
</protein>
<proteinExistence type="inferred from homology"/>
<evidence type="ECO:0000256" key="9">
    <source>
        <dbReference type="ARBA" id="ARBA00022989"/>
    </source>
</evidence>
<evidence type="ECO:0000256" key="12">
    <source>
        <dbReference type="ARBA" id="ARBA00023288"/>
    </source>
</evidence>
<keyword evidence="6" id="KW-0336">GPI-anchor</keyword>
<dbReference type="GO" id="GO:0098552">
    <property type="term" value="C:side of membrane"/>
    <property type="evidence" value="ECO:0007669"/>
    <property type="project" value="UniProtKB-KW"/>
</dbReference>
<evidence type="ECO:0000313" key="18">
    <source>
        <dbReference type="Proteomes" id="UP001244207"/>
    </source>
</evidence>
<dbReference type="InterPro" id="IPR008427">
    <property type="entry name" value="Extracellular_membr_CFEM_dom"/>
</dbReference>
<evidence type="ECO:0000256" key="4">
    <source>
        <dbReference type="ARBA" id="ARBA00010031"/>
    </source>
</evidence>
<keyword evidence="7 14" id="KW-0812">Transmembrane</keyword>
<feature type="transmembrane region" description="Helical" evidence="14">
    <location>
        <begin position="306"/>
        <end position="325"/>
    </location>
</feature>
<feature type="transmembrane region" description="Helical" evidence="14">
    <location>
        <begin position="253"/>
        <end position="274"/>
    </location>
</feature>
<evidence type="ECO:0008006" key="19">
    <source>
        <dbReference type="Google" id="ProtNLM"/>
    </source>
</evidence>
<feature type="domain" description="CFEM" evidence="15">
    <location>
        <begin position="69"/>
        <end position="131"/>
    </location>
</feature>
<evidence type="ECO:0000256" key="8">
    <source>
        <dbReference type="ARBA" id="ARBA00022729"/>
    </source>
</evidence>
<name>A0AAD9D2V0_GLOAC</name>
<evidence type="ECO:0000256" key="13">
    <source>
        <dbReference type="ARBA" id="ARBA00038359"/>
    </source>
</evidence>
<keyword evidence="8" id="KW-0732">Signal</keyword>
<evidence type="ECO:0000256" key="7">
    <source>
        <dbReference type="ARBA" id="ARBA00022692"/>
    </source>
</evidence>
<keyword evidence="9 14" id="KW-1133">Transmembrane helix</keyword>
<keyword evidence="11" id="KW-1015">Disulfide bond</keyword>
<accession>A0AAD9D2V0</accession>
<keyword evidence="12" id="KW-0449">Lipoprotein</keyword>
<dbReference type="PANTHER" id="PTHR33048:SF143">
    <property type="entry name" value="EXTRACELLULAR MEMBRANE PROTEIN CFEM DOMAIN-CONTAINING PROTEIN-RELATED"/>
    <property type="match status" value="1"/>
</dbReference>
<organism evidence="17 18">
    <name type="scientific">Glomerella acutata</name>
    <name type="common">Colletotrichum acutatum</name>
    <dbReference type="NCBI Taxonomy" id="27357"/>
    <lineage>
        <taxon>Eukaryota</taxon>
        <taxon>Fungi</taxon>
        <taxon>Dikarya</taxon>
        <taxon>Ascomycota</taxon>
        <taxon>Pezizomycotina</taxon>
        <taxon>Sordariomycetes</taxon>
        <taxon>Hypocreomycetidae</taxon>
        <taxon>Glomerellales</taxon>
        <taxon>Glomerellaceae</taxon>
        <taxon>Colletotrichum</taxon>
        <taxon>Colletotrichum acutatum species complex</taxon>
    </lineage>
</organism>
<dbReference type="GO" id="GO:0005576">
    <property type="term" value="C:extracellular region"/>
    <property type="evidence" value="ECO:0007669"/>
    <property type="project" value="UniProtKB-SubCell"/>
</dbReference>
<keyword evidence="10 14" id="KW-0472">Membrane</keyword>
<evidence type="ECO:0000256" key="3">
    <source>
        <dbReference type="ARBA" id="ARBA00004613"/>
    </source>
</evidence>
<sequence>MGTGLGPLDPPFLTSAPTGLSLSFFGHSLRLSCLCVHVRCQTRPAMLTLRFIVAVGASCLLRLAGAQSLADAPQCSTKCLFQAMSQPAFANQSQAELCVNEGFNNFVGGCVQQGCSVVESLTFVNITRTACGFPLSDYRNESRATSLGMFILASAFFACRITVKVMRYSPWGADDSLMVVAFAALIPFVVLIQYMIPQGLGLDIWVLHDYQITTFLRYLLMVQTLYIFILSVVKASILLFFLRIFPDKKFRIAIWWTLAYDLFVGFIFIVFSFVQRQPTWLIWEGWRDKEPRGVILDLNKMGLSHGGMNIALDVWMLILPLTQLYKLNLKMKKKLDIIAMFSVGIFLTVVSIVRLRSLISFATSANATADARGTTIWSAIEVCTGVVVACMPNARQIVREAGRQIKDASANLTNRTHSTNMGSQRVFQDQSLEMRVAVNSSGAKSAPTDKCSYSSTTAINSGRRNSSFTSDTEAARKDLM</sequence>
<dbReference type="RefSeq" id="XP_060371090.1">
    <property type="nucleotide sequence ID" value="XM_060502210.1"/>
</dbReference>
<dbReference type="InterPro" id="IPR049326">
    <property type="entry name" value="Rhodopsin_dom_fungi"/>
</dbReference>